<keyword evidence="3" id="KW-1185">Reference proteome</keyword>
<feature type="compositionally biased region" description="Pro residues" evidence="1">
    <location>
        <begin position="238"/>
        <end position="343"/>
    </location>
</feature>
<comment type="caution">
    <text evidence="2">The sequence shown here is derived from an EMBL/GenBank/DDBJ whole genome shotgun (WGS) entry which is preliminary data.</text>
</comment>
<organism evidence="2 3">
    <name type="scientific">Allacma fusca</name>
    <dbReference type="NCBI Taxonomy" id="39272"/>
    <lineage>
        <taxon>Eukaryota</taxon>
        <taxon>Metazoa</taxon>
        <taxon>Ecdysozoa</taxon>
        <taxon>Arthropoda</taxon>
        <taxon>Hexapoda</taxon>
        <taxon>Collembola</taxon>
        <taxon>Symphypleona</taxon>
        <taxon>Sminthuridae</taxon>
        <taxon>Allacma</taxon>
    </lineage>
</organism>
<dbReference type="Proteomes" id="UP000708208">
    <property type="component" value="Unassembled WGS sequence"/>
</dbReference>
<dbReference type="OrthoDB" id="10636751at2759"/>
<dbReference type="AlphaFoldDB" id="A0A8J2KI98"/>
<evidence type="ECO:0000313" key="3">
    <source>
        <dbReference type="Proteomes" id="UP000708208"/>
    </source>
</evidence>
<reference evidence="2" key="1">
    <citation type="submission" date="2021-06" db="EMBL/GenBank/DDBJ databases">
        <authorList>
            <person name="Hodson N. C."/>
            <person name="Mongue J. A."/>
            <person name="Jaron S. K."/>
        </authorList>
    </citation>
    <scope>NUCLEOTIDE SEQUENCE</scope>
</reference>
<gene>
    <name evidence="2" type="ORF">AFUS01_LOCUS25081</name>
</gene>
<feature type="region of interest" description="Disordered" evidence="1">
    <location>
        <begin position="229"/>
        <end position="346"/>
    </location>
</feature>
<evidence type="ECO:0000313" key="2">
    <source>
        <dbReference type="EMBL" id="CAG7786516.1"/>
    </source>
</evidence>
<evidence type="ECO:0000256" key="1">
    <source>
        <dbReference type="SAM" id="MobiDB-lite"/>
    </source>
</evidence>
<dbReference type="EMBL" id="CAJVCH010319316">
    <property type="protein sequence ID" value="CAG7786516.1"/>
    <property type="molecule type" value="Genomic_DNA"/>
</dbReference>
<sequence>MVGGKSRIFRHESKLQRNINQGRVHESTQKFLEATIISGSRLNSKFGFLKSSTTMGEFYRWTVLVTLVSLMVSINEVTTRVARDVTGHYHGEHHHHHQPAEPNNTDGKIVFPPNCLCVVKNTGCIGREEYTKQFEKISTLVCGHEYDRCCFEDPWPGVVDNFAGVAPCVPQEECGRYYGQLPTDIRDYGILGPCPGFGAVRCLHNPGGGVISPVPTTVVIPIVSETPPSGHYEVPVPGTEPPPPPPTTEPPPPPPTTEPPPPPPTTEPPLPPPTTEPPPPPPTTEPPPPPPTTELPPPPPTTEPPPPPTTVPTTAPLPPLYDLPPSPPETYGPPENPPSPAYEPPVVKVDIPEPVVVQVAEPLSSRPGPPYLWQRVNSPYQYGSYGFGYGWPGYGFRLRSRLGAGLGFFG</sequence>
<protein>
    <submittedName>
        <fullName evidence="2">Uncharacterized protein</fullName>
    </submittedName>
</protein>
<accession>A0A8J2KI98</accession>
<proteinExistence type="predicted"/>
<name>A0A8J2KI98_9HEXA</name>